<evidence type="ECO:0000313" key="1">
    <source>
        <dbReference type="EMBL" id="PRP77997.1"/>
    </source>
</evidence>
<protein>
    <recommendedName>
        <fullName evidence="4">Arginine deiminase</fullName>
    </recommendedName>
</protein>
<organism evidence="1 3">
    <name type="scientific">Planoprotostelium fungivorum</name>
    <dbReference type="NCBI Taxonomy" id="1890364"/>
    <lineage>
        <taxon>Eukaryota</taxon>
        <taxon>Amoebozoa</taxon>
        <taxon>Evosea</taxon>
        <taxon>Variosea</taxon>
        <taxon>Cavosteliida</taxon>
        <taxon>Cavosteliaceae</taxon>
        <taxon>Planoprotostelium</taxon>
    </lineage>
</organism>
<dbReference type="EMBL" id="MDYQ01000069">
    <property type="protein sequence ID" value="PRP84130.1"/>
    <property type="molecule type" value="Genomic_DNA"/>
</dbReference>
<proteinExistence type="predicted"/>
<dbReference type="Proteomes" id="UP000241769">
    <property type="component" value="Unassembled WGS sequence"/>
</dbReference>
<dbReference type="EMBL" id="MDYQ01000247">
    <property type="protein sequence ID" value="PRP77997.1"/>
    <property type="molecule type" value="Genomic_DNA"/>
</dbReference>
<dbReference type="OrthoDB" id="5590314at2759"/>
<dbReference type="SUPFAM" id="SSF55909">
    <property type="entry name" value="Pentein"/>
    <property type="match status" value="2"/>
</dbReference>
<keyword evidence="3" id="KW-1185">Reference proteome</keyword>
<sequence length="749" mass="84521">MSSEVLSPTTPRVVGTHCQVHENHIAKLILVHEPDMPSFMGALHPDGSLYENPVDLKKAQQEHKNLVSILEKNGVKTVKVRDVLKMDCEENLRERLKLERLAMKNLTYKLDNRDGDQSALLSEHDRYLMSDVYKEKIISEMSIDQIADIVLTNPTISLRKADLNTALSSTSVAFSPLSNLVFCRDQQITTPRGVVIGQLNSTTRAPEREVTKFCFEKLGMPVIGEIPQGGALEGGDFFPIGNDLCMIGLGLRTNWKAIHHCFDNDLFGTTHVAVVKDCFDWAQERMHLDTIWNIVHDTACAMLDVVIGGDSDRRRLVDLYKKDENGKYVLEVNDVEFYEFLKLIGYHVIPLSERDQANYGINFLNIGNGHLICPDMEAARKIARDENGTGKIEVIDYSHVSRMYGSIHCSTQVIHRENEKNGEAAGRLVVPHMRKLWTTREGRLQTSDTILMCPPTGFFFNTQAAEDNSFMNKPKMTKSQIQRAAMREYSVFHRMLTQDLGINVHTAINERMDCPDAVFLNNWFSTHDDAEGPTLVLYPMKYENRSRERIPETIARLKNRFKRVIDLSGYEKAETPLALEGTGAMVLDRVNRVAYMCQSQRADLPVVNEWCQKMGYELIDMGEAKDHSGEAVYHTNVVMGIGSTVAVVCLDAIHEEEKKKKFVEKLGATHTIIDITKDQMHHFCGNVIELFSPKLNGPVLIMSETAHRAFTEEQKQVLIDHKVAIGKAHIPTIETYGGGGVRCCIAELF</sequence>
<dbReference type="Pfam" id="PF02274">
    <property type="entry name" value="ADI"/>
    <property type="match status" value="1"/>
</dbReference>
<dbReference type="GO" id="GO:0016990">
    <property type="term" value="F:arginine deiminase activity"/>
    <property type="evidence" value="ECO:0007669"/>
    <property type="project" value="TreeGrafter"/>
</dbReference>
<dbReference type="AlphaFoldDB" id="A0A2P6N215"/>
<dbReference type="STRING" id="1890364.A0A2P6N215"/>
<evidence type="ECO:0000313" key="2">
    <source>
        <dbReference type="EMBL" id="PRP84130.1"/>
    </source>
</evidence>
<accession>A0A2P6N215</accession>
<evidence type="ECO:0008006" key="4">
    <source>
        <dbReference type="Google" id="ProtNLM"/>
    </source>
</evidence>
<dbReference type="PANTHER" id="PTHR47271:SF2">
    <property type="entry name" value="ARGININE DEIMINASE"/>
    <property type="match status" value="1"/>
</dbReference>
<gene>
    <name evidence="2" type="ORF">PROFUN_04121</name>
    <name evidence="1" type="ORF">PROFUN_14085</name>
</gene>
<dbReference type="GO" id="GO:0019546">
    <property type="term" value="P:L-arginine deiminase pathway"/>
    <property type="evidence" value="ECO:0007669"/>
    <property type="project" value="TreeGrafter"/>
</dbReference>
<comment type="caution">
    <text evidence="1">The sequence shown here is derived from an EMBL/GenBank/DDBJ whole genome shotgun (WGS) entry which is preliminary data.</text>
</comment>
<reference evidence="1 3" key="1">
    <citation type="journal article" date="2018" name="Genome Biol. Evol.">
        <title>Multiple Roots of Fruiting Body Formation in Amoebozoa.</title>
        <authorList>
            <person name="Hillmann F."/>
            <person name="Forbes G."/>
            <person name="Novohradska S."/>
            <person name="Ferling I."/>
            <person name="Riege K."/>
            <person name="Groth M."/>
            <person name="Westermann M."/>
            <person name="Marz M."/>
            <person name="Spaller T."/>
            <person name="Winckler T."/>
            <person name="Schaap P."/>
            <person name="Glockner G."/>
        </authorList>
    </citation>
    <scope>NUCLEOTIDE SEQUENCE [LARGE SCALE GENOMIC DNA]</scope>
    <source>
        <strain evidence="1 3">Jena</strain>
    </source>
</reference>
<dbReference type="PANTHER" id="PTHR47271">
    <property type="entry name" value="ARGININE DEIMINASE"/>
    <property type="match status" value="1"/>
</dbReference>
<dbReference type="InParanoid" id="A0A2P6N215"/>
<name>A0A2P6N215_9EUKA</name>
<dbReference type="Gene3D" id="3.75.10.10">
    <property type="entry name" value="L-arginine/glycine Amidinotransferase, Chain A"/>
    <property type="match status" value="2"/>
</dbReference>
<dbReference type="Pfam" id="PF19420">
    <property type="entry name" value="DDAH_eukar"/>
    <property type="match status" value="1"/>
</dbReference>
<evidence type="ECO:0000313" key="3">
    <source>
        <dbReference type="Proteomes" id="UP000241769"/>
    </source>
</evidence>